<dbReference type="Proteomes" id="UP000295773">
    <property type="component" value="Unassembled WGS sequence"/>
</dbReference>
<dbReference type="GO" id="GO:0032259">
    <property type="term" value="P:methylation"/>
    <property type="evidence" value="ECO:0007669"/>
    <property type="project" value="UniProtKB-KW"/>
</dbReference>
<protein>
    <submittedName>
        <fullName evidence="1">Putative rRNA methylase</fullName>
    </submittedName>
</protein>
<dbReference type="SUPFAM" id="SSF53335">
    <property type="entry name" value="S-adenosyl-L-methionine-dependent methyltransferases"/>
    <property type="match status" value="1"/>
</dbReference>
<keyword evidence="1" id="KW-0808">Transferase</keyword>
<gene>
    <name evidence="1" type="ORF">EDD61_10322</name>
</gene>
<proteinExistence type="predicted"/>
<accession>A0A4R3TK46</accession>
<keyword evidence="1" id="KW-0489">Methyltransferase</keyword>
<dbReference type="PANTHER" id="PTHR35276:SF1">
    <property type="entry name" value="TRNA (MNM(5)S(2)U34)-METHYLTRANSFERASE, CHLOROPLASTIC"/>
    <property type="match status" value="1"/>
</dbReference>
<evidence type="ECO:0000313" key="2">
    <source>
        <dbReference type="Proteomes" id="UP000295773"/>
    </source>
</evidence>
<comment type="caution">
    <text evidence="1">The sequence shown here is derived from an EMBL/GenBank/DDBJ whole genome shotgun (WGS) entry which is preliminary data.</text>
</comment>
<dbReference type="EMBL" id="SMBP01000003">
    <property type="protein sequence ID" value="TCU62611.1"/>
    <property type="molecule type" value="Genomic_DNA"/>
</dbReference>
<dbReference type="Pfam" id="PF06962">
    <property type="entry name" value="rRNA_methylase"/>
    <property type="match status" value="1"/>
</dbReference>
<dbReference type="Gene3D" id="3.40.50.150">
    <property type="entry name" value="Vaccinia Virus protein VP39"/>
    <property type="match status" value="1"/>
</dbReference>
<name>A0A4R3TK46_9FIRM</name>
<dbReference type="PANTHER" id="PTHR35276">
    <property type="entry name" value="S-ADENOSYL-L-METHIONINE-DEPENDENT METHYLTRANSFERASES SUPERFAMILY PROTEIN"/>
    <property type="match status" value="1"/>
</dbReference>
<dbReference type="RefSeq" id="WP_132223763.1">
    <property type="nucleotide sequence ID" value="NZ_JANKBG010000003.1"/>
</dbReference>
<dbReference type="GO" id="GO:0008168">
    <property type="term" value="F:methyltransferase activity"/>
    <property type="evidence" value="ECO:0007669"/>
    <property type="project" value="UniProtKB-KW"/>
</dbReference>
<keyword evidence="2" id="KW-1185">Reference proteome</keyword>
<organism evidence="1 2">
    <name type="scientific">Longicatena caecimuris</name>
    <dbReference type="NCBI Taxonomy" id="1796635"/>
    <lineage>
        <taxon>Bacteria</taxon>
        <taxon>Bacillati</taxon>
        <taxon>Bacillota</taxon>
        <taxon>Erysipelotrichia</taxon>
        <taxon>Erysipelotrichales</taxon>
        <taxon>Erysipelotrichaceae</taxon>
        <taxon>Longicatena</taxon>
    </lineage>
</organism>
<reference evidence="1 2" key="1">
    <citation type="submission" date="2019-03" db="EMBL/GenBank/DDBJ databases">
        <title>Genomic Encyclopedia of Type Strains, Phase IV (KMG-IV): sequencing the most valuable type-strain genomes for metagenomic binning, comparative biology and taxonomic classification.</title>
        <authorList>
            <person name="Goeker M."/>
        </authorList>
    </citation>
    <scope>NUCLEOTIDE SEQUENCE [LARGE SCALE GENOMIC DNA]</scope>
    <source>
        <strain evidence="1 2">DSM 29481</strain>
    </source>
</reference>
<dbReference type="AlphaFoldDB" id="A0A4R3TK46"/>
<dbReference type="InterPro" id="IPR010719">
    <property type="entry name" value="MnmM_MeTrfase"/>
</dbReference>
<dbReference type="InterPro" id="IPR029063">
    <property type="entry name" value="SAM-dependent_MTases_sf"/>
</dbReference>
<sequence>MKKIVEMAHQLIEEHVGEHSIAVDFTMGQGNDLLFLAELPDVKIVHGFDIQEEAVKMSEEKLKTAGLLEKAKLHLVGHEHCDAFLDGYDIGIFNFGYLPHGDETITTMLDTSKLAVAKALKLLHKHGLLVLVVYPGHEQGQKESAYFNSWCEELDGHCFNVLQMRMVNRKQAPYILAIQRIREEKKK</sequence>
<evidence type="ECO:0000313" key="1">
    <source>
        <dbReference type="EMBL" id="TCU62611.1"/>
    </source>
</evidence>